<dbReference type="SUPFAM" id="SSF49785">
    <property type="entry name" value="Galactose-binding domain-like"/>
    <property type="match status" value="1"/>
</dbReference>
<organism evidence="10 11">
    <name type="scientific">Naja naja</name>
    <name type="common">Indian cobra</name>
    <dbReference type="NCBI Taxonomy" id="35670"/>
    <lineage>
        <taxon>Eukaryota</taxon>
        <taxon>Metazoa</taxon>
        <taxon>Chordata</taxon>
        <taxon>Craniata</taxon>
        <taxon>Vertebrata</taxon>
        <taxon>Euteleostomi</taxon>
        <taxon>Lepidosauria</taxon>
        <taxon>Squamata</taxon>
        <taxon>Bifurcata</taxon>
        <taxon>Unidentata</taxon>
        <taxon>Episquamata</taxon>
        <taxon>Toxicofera</taxon>
        <taxon>Serpentes</taxon>
        <taxon>Colubroidea</taxon>
        <taxon>Elapidae</taxon>
        <taxon>Elapinae</taxon>
        <taxon>Naja</taxon>
    </lineage>
</organism>
<accession>A0A8C6XX75</accession>
<dbReference type="Pfam" id="PF22633">
    <property type="entry name" value="F5_F8_type_C_2"/>
    <property type="match status" value="1"/>
</dbReference>
<evidence type="ECO:0000256" key="5">
    <source>
        <dbReference type="ARBA" id="ARBA00022734"/>
    </source>
</evidence>
<dbReference type="OMA" id="SFICIML"/>
<feature type="chain" id="PRO_5034231512" description="F5/8 type C domain-containing protein" evidence="8">
    <location>
        <begin position="22"/>
        <end position="176"/>
    </location>
</feature>
<comment type="subunit">
    <text evidence="3">Homotrimer.</text>
</comment>
<reference evidence="10" key="1">
    <citation type="submission" date="2025-08" db="UniProtKB">
        <authorList>
            <consortium name="Ensembl"/>
        </authorList>
    </citation>
    <scope>IDENTIFICATION</scope>
</reference>
<dbReference type="PANTHER" id="PTHR45713">
    <property type="entry name" value="FTP DOMAIN-CONTAINING PROTEIN"/>
    <property type="match status" value="1"/>
</dbReference>
<evidence type="ECO:0000256" key="7">
    <source>
        <dbReference type="ARBA" id="ARBA00023157"/>
    </source>
</evidence>
<keyword evidence="11" id="KW-1185">Reference proteome</keyword>
<dbReference type="GeneTree" id="ENSGT01060000248575"/>
<dbReference type="InterPro" id="IPR006585">
    <property type="entry name" value="FTP1"/>
</dbReference>
<protein>
    <recommendedName>
        <fullName evidence="9">F5/8 type C domain-containing protein</fullName>
    </recommendedName>
</protein>
<evidence type="ECO:0000259" key="9">
    <source>
        <dbReference type="PROSITE" id="PS50022"/>
    </source>
</evidence>
<dbReference type="OrthoDB" id="547680at2759"/>
<evidence type="ECO:0000256" key="1">
    <source>
        <dbReference type="ARBA" id="ARBA00002219"/>
    </source>
</evidence>
<dbReference type="Ensembl" id="ENSNNAT00000021050.1">
    <property type="protein sequence ID" value="ENSNNAP00000020059.1"/>
    <property type="gene ID" value="ENSNNAG00000013350.1"/>
</dbReference>
<keyword evidence="7" id="KW-1015">Disulfide bond</keyword>
<name>A0A8C6XX75_NAJNA</name>
<dbReference type="SMART" id="SM00607">
    <property type="entry name" value="FTP"/>
    <property type="match status" value="1"/>
</dbReference>
<dbReference type="GO" id="GO:0010185">
    <property type="term" value="P:regulation of cellular defense response"/>
    <property type="evidence" value="ECO:0007669"/>
    <property type="project" value="UniProtKB-ARBA"/>
</dbReference>
<evidence type="ECO:0000256" key="4">
    <source>
        <dbReference type="ARBA" id="ARBA00022723"/>
    </source>
</evidence>
<evidence type="ECO:0000256" key="2">
    <source>
        <dbReference type="ARBA" id="ARBA00010147"/>
    </source>
</evidence>
<feature type="signal peptide" evidence="8">
    <location>
        <begin position="1"/>
        <end position="21"/>
    </location>
</feature>
<dbReference type="PROSITE" id="PS51257">
    <property type="entry name" value="PROKAR_LIPOPROTEIN"/>
    <property type="match status" value="1"/>
</dbReference>
<dbReference type="InterPro" id="IPR008979">
    <property type="entry name" value="Galactose-bd-like_sf"/>
</dbReference>
<evidence type="ECO:0000313" key="10">
    <source>
        <dbReference type="Ensembl" id="ENSNNAP00000020059.1"/>
    </source>
</evidence>
<evidence type="ECO:0000256" key="3">
    <source>
        <dbReference type="ARBA" id="ARBA00011233"/>
    </source>
</evidence>
<proteinExistence type="inferred from homology"/>
<keyword evidence="5" id="KW-0430">Lectin</keyword>
<evidence type="ECO:0000313" key="11">
    <source>
        <dbReference type="Proteomes" id="UP000694559"/>
    </source>
</evidence>
<feature type="domain" description="F5/8 type C" evidence="9">
    <location>
        <begin position="24"/>
        <end position="104"/>
    </location>
</feature>
<dbReference type="InterPro" id="IPR000421">
    <property type="entry name" value="FA58C"/>
</dbReference>
<dbReference type="GO" id="GO:0046872">
    <property type="term" value="F:metal ion binding"/>
    <property type="evidence" value="ECO:0007669"/>
    <property type="project" value="UniProtKB-KW"/>
</dbReference>
<dbReference type="Proteomes" id="UP000694559">
    <property type="component" value="Unplaced"/>
</dbReference>
<dbReference type="InterPro" id="IPR051941">
    <property type="entry name" value="BG_Antigen-Binding_Lectin"/>
</dbReference>
<comment type="function">
    <text evidence="1">Acts as a defensive agent. Recognizes blood group fucosylated oligosaccharides including A, B, H and Lewis B-type antigens. Does not recognize Lewis A antigen and has low affinity for monovalent haptens.</text>
</comment>
<evidence type="ECO:0000256" key="6">
    <source>
        <dbReference type="ARBA" id="ARBA00022837"/>
    </source>
</evidence>
<dbReference type="PANTHER" id="PTHR45713:SF11">
    <property type="entry name" value="FUCOLECTIN TACHYLECTIN-4 PENTRAXIN-1 DOMAIN-CONTAINING PROTEIN"/>
    <property type="match status" value="1"/>
</dbReference>
<sequence>MKFIVWGGLLAVTLLAGPAVAQSCRPPPIGAGANNLALGKPTSQSSSYFYDGIGSPDKAVDGNCNGTWSHGSCTHSGLERNPWLLVDLGEPRKIYVVVLKNREDCCGERLYEAEVHLGDSLDDHGRANPLCGIILNTSLGSITTIYCNGQEGRYISIHLPREDYLTVCEVEAYGTQ</sequence>
<dbReference type="PROSITE" id="PS50022">
    <property type="entry name" value="FA58C_3"/>
    <property type="match status" value="1"/>
</dbReference>
<keyword evidence="6" id="KW-0106">Calcium</keyword>
<comment type="similarity">
    <text evidence="2">Belongs to the fucolectin family.</text>
</comment>
<keyword evidence="4" id="KW-0479">Metal-binding</keyword>
<dbReference type="GO" id="GO:0001868">
    <property type="term" value="P:regulation of complement activation, lectin pathway"/>
    <property type="evidence" value="ECO:0007669"/>
    <property type="project" value="UniProtKB-ARBA"/>
</dbReference>
<keyword evidence="8" id="KW-0732">Signal</keyword>
<dbReference type="AlphaFoldDB" id="A0A8C6XX75"/>
<reference evidence="10" key="2">
    <citation type="submission" date="2025-09" db="UniProtKB">
        <authorList>
            <consortium name="Ensembl"/>
        </authorList>
    </citation>
    <scope>IDENTIFICATION</scope>
</reference>
<dbReference type="GO" id="GO:0042806">
    <property type="term" value="F:fucose binding"/>
    <property type="evidence" value="ECO:0007669"/>
    <property type="project" value="UniProtKB-ARBA"/>
</dbReference>
<evidence type="ECO:0000256" key="8">
    <source>
        <dbReference type="SAM" id="SignalP"/>
    </source>
</evidence>
<dbReference type="Gene3D" id="2.60.120.260">
    <property type="entry name" value="Galactose-binding domain-like"/>
    <property type="match status" value="1"/>
</dbReference>